<evidence type="ECO:0000313" key="2">
    <source>
        <dbReference type="EMBL" id="GGC68532.1"/>
    </source>
</evidence>
<sequence>MKNFIQPGDTLTVPAPSGGVDSGDVVIIGSLIGVAGSTAAVGVPVAVKTKGVFELPKVSAQAWTIGAPIYWDGTAGNATTVTTSNTLIGYATEAAANPSSVGRVRIG</sequence>
<comment type="caution">
    <text evidence="2">The sequence shown here is derived from an EMBL/GenBank/DDBJ whole genome shotgun (WGS) entry which is preliminary data.</text>
</comment>
<gene>
    <name evidence="2" type="ORF">GCM10010994_28900</name>
</gene>
<reference evidence="2" key="1">
    <citation type="journal article" date="2014" name="Int. J. Syst. Evol. Microbiol.">
        <title>Complete genome sequence of Corynebacterium casei LMG S-19264T (=DSM 44701T), isolated from a smear-ripened cheese.</title>
        <authorList>
            <consortium name="US DOE Joint Genome Institute (JGI-PGF)"/>
            <person name="Walter F."/>
            <person name="Albersmeier A."/>
            <person name="Kalinowski J."/>
            <person name="Ruckert C."/>
        </authorList>
    </citation>
    <scope>NUCLEOTIDE SEQUENCE</scope>
    <source>
        <strain evidence="2">CGMCC 1.12919</strain>
    </source>
</reference>
<keyword evidence="3" id="KW-1185">Reference proteome</keyword>
<keyword evidence="1" id="KW-0472">Membrane</keyword>
<dbReference type="AlphaFoldDB" id="A0A916UD88"/>
<dbReference type="Proteomes" id="UP000637002">
    <property type="component" value="Unassembled WGS sequence"/>
</dbReference>
<evidence type="ECO:0000313" key="3">
    <source>
        <dbReference type="Proteomes" id="UP000637002"/>
    </source>
</evidence>
<protein>
    <submittedName>
        <fullName evidence="2">Uncharacterized protein</fullName>
    </submittedName>
</protein>
<feature type="transmembrane region" description="Helical" evidence="1">
    <location>
        <begin position="25"/>
        <end position="47"/>
    </location>
</feature>
<keyword evidence="1" id="KW-0812">Transmembrane</keyword>
<dbReference type="InterPro" id="IPR011231">
    <property type="entry name" value="Phage_VT1-Sakai_H0018"/>
</dbReference>
<dbReference type="EMBL" id="BMGG01000005">
    <property type="protein sequence ID" value="GGC68532.1"/>
    <property type="molecule type" value="Genomic_DNA"/>
</dbReference>
<proteinExistence type="predicted"/>
<keyword evidence="1" id="KW-1133">Transmembrane helix</keyword>
<name>A0A916UD88_9HYPH</name>
<dbReference type="Pfam" id="PF09956">
    <property type="entry name" value="Phage_cement_2"/>
    <property type="match status" value="1"/>
</dbReference>
<evidence type="ECO:0000256" key="1">
    <source>
        <dbReference type="SAM" id="Phobius"/>
    </source>
</evidence>
<dbReference type="RefSeq" id="WP_188609894.1">
    <property type="nucleotide sequence ID" value="NZ_BMGG01000005.1"/>
</dbReference>
<accession>A0A916UD88</accession>
<organism evidence="2 3">
    <name type="scientific">Chelatococcus reniformis</name>
    <dbReference type="NCBI Taxonomy" id="1494448"/>
    <lineage>
        <taxon>Bacteria</taxon>
        <taxon>Pseudomonadati</taxon>
        <taxon>Pseudomonadota</taxon>
        <taxon>Alphaproteobacteria</taxon>
        <taxon>Hyphomicrobiales</taxon>
        <taxon>Chelatococcaceae</taxon>
        <taxon>Chelatococcus</taxon>
    </lineage>
</organism>
<dbReference type="PIRSF" id="PIRSF030771">
    <property type="entry name" value="UCP030771"/>
    <property type="match status" value="1"/>
</dbReference>
<reference evidence="2" key="2">
    <citation type="submission" date="2020-09" db="EMBL/GenBank/DDBJ databases">
        <authorList>
            <person name="Sun Q."/>
            <person name="Zhou Y."/>
        </authorList>
    </citation>
    <scope>NUCLEOTIDE SEQUENCE</scope>
    <source>
        <strain evidence="2">CGMCC 1.12919</strain>
    </source>
</reference>